<evidence type="ECO:0000313" key="2">
    <source>
        <dbReference type="Proteomes" id="UP000049855"/>
    </source>
</evidence>
<evidence type="ECO:0008006" key="3">
    <source>
        <dbReference type="Google" id="ProtNLM"/>
    </source>
</evidence>
<proteinExistence type="predicted"/>
<organism evidence="1 2">
    <name type="scientific">Sporomusa ovata</name>
    <dbReference type="NCBI Taxonomy" id="2378"/>
    <lineage>
        <taxon>Bacteria</taxon>
        <taxon>Bacillati</taxon>
        <taxon>Bacillota</taxon>
        <taxon>Negativicutes</taxon>
        <taxon>Selenomonadales</taxon>
        <taxon>Sporomusaceae</taxon>
        <taxon>Sporomusa</taxon>
    </lineage>
</organism>
<dbReference type="Proteomes" id="UP000049855">
    <property type="component" value="Unassembled WGS sequence"/>
</dbReference>
<protein>
    <recommendedName>
        <fullName evidence="3">CD-NTase associated protein 4-like DNA endonuclease domain-containing protein</fullName>
    </recommendedName>
</protein>
<gene>
    <name evidence="1" type="ORF">SpAn4DRAFT_2507</name>
</gene>
<reference evidence="2" key="1">
    <citation type="submission" date="2015-03" db="EMBL/GenBank/DDBJ databases">
        <authorList>
            <person name="Nijsse Bart"/>
        </authorList>
    </citation>
    <scope>NUCLEOTIDE SEQUENCE [LARGE SCALE GENOMIC DNA]</scope>
</reference>
<evidence type="ECO:0000313" key="1">
    <source>
        <dbReference type="EMBL" id="CQR73275.1"/>
    </source>
</evidence>
<accession>A0A0U1L164</accession>
<keyword evidence="2" id="KW-1185">Reference proteome</keyword>
<sequence>MSYTIQSTEKTKSKGSEFETKALLYLMSFRYSSKAWDLQSKAAKKNHQTAIGKELVTLFKNYSSNFHFDFYILFLGGVADSVRVDNNKNIFDISDITLNSQTKIQNALIKECKSKTYIENSKVTRENIEDFLNKVIFVIDDKEKSEYIKSIVKVNPRIIPPKTVLDQIFNQIRDVQSSKKNNGSVEGITINAKEEFIYYNRHLTTQEIRMMVLSRIVNNNLMQKGITPSFIPIYCKLPDTEQKDILEDCQLNIAKTLFDKNNTENFWDLFNNIYEVVTSNESLSIDTAYKLLNMDILHKLNYLDMLSVKYFMALIKDGIYEN</sequence>
<dbReference type="RefSeq" id="WP_021168061.1">
    <property type="nucleotide sequence ID" value="NZ_CTRP01000012.1"/>
</dbReference>
<dbReference type="EMBL" id="CTRP01000012">
    <property type="protein sequence ID" value="CQR73275.1"/>
    <property type="molecule type" value="Genomic_DNA"/>
</dbReference>
<name>A0A0U1L164_9FIRM</name>
<dbReference type="AlphaFoldDB" id="A0A0U1L164"/>